<proteinExistence type="predicted"/>
<dbReference type="AlphaFoldDB" id="A0A6J6B2J0"/>
<organism evidence="2">
    <name type="scientific">freshwater metagenome</name>
    <dbReference type="NCBI Taxonomy" id="449393"/>
    <lineage>
        <taxon>unclassified sequences</taxon>
        <taxon>metagenomes</taxon>
        <taxon>ecological metagenomes</taxon>
    </lineage>
</organism>
<reference evidence="2" key="1">
    <citation type="submission" date="2020-05" db="EMBL/GenBank/DDBJ databases">
        <authorList>
            <person name="Chiriac C."/>
            <person name="Salcher M."/>
            <person name="Ghai R."/>
            <person name="Kavagutti S V."/>
        </authorList>
    </citation>
    <scope>NUCLEOTIDE SEQUENCE</scope>
</reference>
<gene>
    <name evidence="2" type="ORF">UFOPK1353_00483</name>
</gene>
<feature type="domain" description="7(1) septoil knot" evidence="1">
    <location>
        <begin position="312"/>
        <end position="395"/>
    </location>
</feature>
<protein>
    <submittedName>
        <fullName evidence="2">Unannotated protein</fullName>
    </submittedName>
</protein>
<dbReference type="InterPro" id="IPR013783">
    <property type="entry name" value="Ig-like_fold"/>
</dbReference>
<accession>A0A6J6B2J0</accession>
<evidence type="ECO:0000259" key="1">
    <source>
        <dbReference type="Pfam" id="PF19647"/>
    </source>
</evidence>
<dbReference type="EMBL" id="CAEZSE010000059">
    <property type="protein sequence ID" value="CAB4533282.1"/>
    <property type="molecule type" value="Genomic_DNA"/>
</dbReference>
<sequence>MLVLGSSSASANVSVYPGDYCFNPGEKTVNSFGEKLICSLNGKRKAWARYVAAAPQTPVNLSIVRSSDKASPNHNFFDATWKSPSNNVIYPVLNYWSSSATTVITTVKLAFGASSYRFEFKKNGSVPICFSLSLGNEYGTTKSDSVCEDASLLPTTTTSSTTTSSTVASTVTTIPSAPKTPTEFKLSITSPFDGTGKLTWADKTGNATNFYISSVEPLKLESLDKAWYKSKDNKTSVGVKGFLRGGNYCYWILASNSIGNSAWSTSTCAMAGVETTTTFNVPMTTPPIATGAANVTNSAKSGTWSGCYFKGIQMWGSVYITRNPAEANVIVYKTSTLYGVDLKVFNAPYSYSATSCGMWFNTSNPNSANFKVYFTSVQAESEISVYMTPYANLAGR</sequence>
<dbReference type="InterPro" id="IPR036116">
    <property type="entry name" value="FN3_sf"/>
</dbReference>
<evidence type="ECO:0000313" key="2">
    <source>
        <dbReference type="EMBL" id="CAB4533282.1"/>
    </source>
</evidence>
<dbReference type="InterPro" id="IPR046148">
    <property type="entry name" value="Septknot"/>
</dbReference>
<dbReference type="SUPFAM" id="SSF49265">
    <property type="entry name" value="Fibronectin type III"/>
    <property type="match status" value="1"/>
</dbReference>
<name>A0A6J6B2J0_9ZZZZ</name>
<dbReference type="Pfam" id="PF19647">
    <property type="entry name" value="Septknot"/>
    <property type="match status" value="1"/>
</dbReference>
<dbReference type="Gene3D" id="2.60.40.10">
    <property type="entry name" value="Immunoglobulins"/>
    <property type="match status" value="1"/>
</dbReference>